<evidence type="ECO:0000313" key="2">
    <source>
        <dbReference type="Proteomes" id="UP001205920"/>
    </source>
</evidence>
<organism evidence="1 2">
    <name type="scientific">Corynebacterium lipophilum</name>
    <dbReference type="NCBI Taxonomy" id="2804918"/>
    <lineage>
        <taxon>Bacteria</taxon>
        <taxon>Bacillati</taxon>
        <taxon>Actinomycetota</taxon>
        <taxon>Actinomycetes</taxon>
        <taxon>Mycobacteriales</taxon>
        <taxon>Corynebacteriaceae</taxon>
        <taxon>Corynebacterium</taxon>
    </lineage>
</organism>
<reference evidence="1 2" key="1">
    <citation type="submission" date="2021-01" db="EMBL/GenBank/DDBJ databases">
        <title>Identification and Characterization of Corynebacterium sp.</title>
        <authorList>
            <person name="Luo Q."/>
            <person name="Qu P."/>
            <person name="Chen Q."/>
        </authorList>
    </citation>
    <scope>NUCLEOTIDE SEQUENCE [LARGE SCALE GENOMIC DNA]</scope>
    <source>
        <strain evidence="1 2">MC-18</strain>
    </source>
</reference>
<proteinExistence type="predicted"/>
<gene>
    <name evidence="1" type="ORF">JMN37_03405</name>
</gene>
<protein>
    <submittedName>
        <fullName evidence="1">Uncharacterized protein</fullName>
    </submittedName>
</protein>
<keyword evidence="2" id="KW-1185">Reference proteome</keyword>
<name>A0AAW5HW45_9CORY</name>
<comment type="caution">
    <text evidence="1">The sequence shown here is derived from an EMBL/GenBank/DDBJ whole genome shotgun (WGS) entry which is preliminary data.</text>
</comment>
<dbReference type="AlphaFoldDB" id="A0AAW5HW45"/>
<accession>A0AAW5HW45</accession>
<sequence length="59" mass="6579">MDKPGKKRPSIDDLIPIAMIDTDDEIDYGWICDLINELRGNAGLEPLSHEELNADPGEE</sequence>
<dbReference type="RefSeq" id="WP_252931028.1">
    <property type="nucleotide sequence ID" value="NZ_JAEUWV010000003.1"/>
</dbReference>
<dbReference type="EMBL" id="JAEUWV010000003">
    <property type="protein sequence ID" value="MCO6394036.1"/>
    <property type="molecule type" value="Genomic_DNA"/>
</dbReference>
<dbReference type="Proteomes" id="UP001205920">
    <property type="component" value="Unassembled WGS sequence"/>
</dbReference>
<evidence type="ECO:0000313" key="1">
    <source>
        <dbReference type="EMBL" id="MCO6394036.1"/>
    </source>
</evidence>